<reference evidence="4 5" key="1">
    <citation type="submission" date="2018-06" db="EMBL/GenBank/DDBJ databases">
        <title>Draft sequence of Acidithiobacillus ferrooxidans CCM 4253.</title>
        <authorList>
            <person name="Moya-Beltran A."/>
            <person name="Castro M."/>
            <person name="Covarrubias P.C."/>
            <person name="Issotta F."/>
            <person name="Janiczek O."/>
            <person name="Mandl M."/>
            <person name="Kucera J."/>
            <person name="Quatrini R."/>
        </authorList>
    </citation>
    <scope>NUCLEOTIDE SEQUENCE [LARGE SCALE GENOMIC DNA]</scope>
    <source>
        <strain evidence="4 5">CCM 4253</strain>
    </source>
</reference>
<feature type="region of interest" description="Disordered" evidence="2">
    <location>
        <begin position="22"/>
        <end position="43"/>
    </location>
</feature>
<dbReference type="NCBIfam" id="TIGR00180">
    <property type="entry name" value="parB_part"/>
    <property type="match status" value="1"/>
</dbReference>
<dbReference type="RefSeq" id="WP_054608938.1">
    <property type="nucleotide sequence ID" value="NZ_AP025160.1"/>
</dbReference>
<dbReference type="SMART" id="SM00470">
    <property type="entry name" value="ParB"/>
    <property type="match status" value="1"/>
</dbReference>
<dbReference type="InterPro" id="IPR036086">
    <property type="entry name" value="ParB/Sulfiredoxin_sf"/>
</dbReference>
<dbReference type="InterPro" id="IPR004437">
    <property type="entry name" value="ParB/RepB/Spo0J"/>
</dbReference>
<dbReference type="GO" id="GO:0003677">
    <property type="term" value="F:DNA binding"/>
    <property type="evidence" value="ECO:0007669"/>
    <property type="project" value="InterPro"/>
</dbReference>
<evidence type="ECO:0000313" key="5">
    <source>
        <dbReference type="Proteomes" id="UP000248886"/>
    </source>
</evidence>
<dbReference type="Gene3D" id="3.90.1530.10">
    <property type="entry name" value="Conserved hypothetical protein from pyrococcus furiosus pfu- 392566-001, ParB domain"/>
    <property type="match status" value="1"/>
</dbReference>
<dbReference type="GO" id="GO:0007059">
    <property type="term" value="P:chromosome segregation"/>
    <property type="evidence" value="ECO:0007669"/>
    <property type="project" value="TreeGrafter"/>
</dbReference>
<feature type="domain" description="ParB-like N-terminal" evidence="3">
    <location>
        <begin position="73"/>
        <end position="184"/>
    </location>
</feature>
<name>A0A2W1KU41_ACIFR</name>
<dbReference type="EMBL" id="QKQP01000001">
    <property type="protein sequence ID" value="PZD82851.1"/>
    <property type="molecule type" value="Genomic_DNA"/>
</dbReference>
<protein>
    <submittedName>
        <fullName evidence="4">ParB/RepB/Spo0J family partition protein</fullName>
    </submittedName>
</protein>
<comment type="caution">
    <text evidence="4">The sequence shown here is derived from an EMBL/GenBank/DDBJ whole genome shotgun (WGS) entry which is preliminary data.</text>
</comment>
<dbReference type="PANTHER" id="PTHR33375:SF1">
    <property type="entry name" value="CHROMOSOME-PARTITIONING PROTEIN PARB-RELATED"/>
    <property type="match status" value="1"/>
</dbReference>
<dbReference type="InterPro" id="IPR050336">
    <property type="entry name" value="Chromosome_partition/occlusion"/>
</dbReference>
<comment type="similarity">
    <text evidence="1">Belongs to the ParB family.</text>
</comment>
<sequence length="432" mass="46296">MAKVDLSENLFDEMKRTLAEMAGDSGETDAKAHRLPGRRNSGVAPCEGQEAAQADEQHTVAGGTVGVGAGPAFFLELSEIEPDPEQPRKTFVASGAQDAIDNDLELLKESILQHGILQPIAVRHVASGSYRIIAGERRWRASMAALDSGQPCRRKGYDLSRIPAVILEPDTDADRLEMQLVENLARADMTPVDTAKAVKQLMDSLDPKPSLADLGKRLGRSKAWVHQMLSLGSEEAQAVAEYLGVPLESIGQTDISRMKGWMKDEDKRIVLDAIRASLQAGETLSRVLVDREEDRYDQGLSGKPQEVDMQRGNGAVMGSHPARAFDANGEEVDLSTIDLSEVDSDEDIEDGGAVDENGVVVGDPADDAQQVGTLPGDSLPGASLPEALLPNQVTVTLPRPLLERAFAKAGRELPGTMGTAEIVEVLELALNG</sequence>
<dbReference type="PANTHER" id="PTHR33375">
    <property type="entry name" value="CHROMOSOME-PARTITIONING PROTEIN PARB-RELATED"/>
    <property type="match status" value="1"/>
</dbReference>
<evidence type="ECO:0000256" key="2">
    <source>
        <dbReference type="SAM" id="MobiDB-lite"/>
    </source>
</evidence>
<dbReference type="Proteomes" id="UP000248886">
    <property type="component" value="Unassembled WGS sequence"/>
</dbReference>
<gene>
    <name evidence="4" type="ORF">DN052_07625</name>
</gene>
<dbReference type="GO" id="GO:0005694">
    <property type="term" value="C:chromosome"/>
    <property type="evidence" value="ECO:0007669"/>
    <property type="project" value="TreeGrafter"/>
</dbReference>
<proteinExistence type="inferred from homology"/>
<evidence type="ECO:0000313" key="4">
    <source>
        <dbReference type="EMBL" id="PZD82851.1"/>
    </source>
</evidence>
<evidence type="ECO:0000259" key="3">
    <source>
        <dbReference type="SMART" id="SM00470"/>
    </source>
</evidence>
<dbReference type="SUPFAM" id="SSF110849">
    <property type="entry name" value="ParB/Sulfiredoxin"/>
    <property type="match status" value="1"/>
</dbReference>
<dbReference type="InterPro" id="IPR042075">
    <property type="entry name" value="KorB_DNA-db"/>
</dbReference>
<dbReference type="AlphaFoldDB" id="A0A2W1KU41"/>
<dbReference type="OrthoDB" id="5290487at2"/>
<evidence type="ECO:0000256" key="1">
    <source>
        <dbReference type="ARBA" id="ARBA00006295"/>
    </source>
</evidence>
<dbReference type="Pfam" id="PF02195">
    <property type="entry name" value="ParB_N"/>
    <property type="match status" value="1"/>
</dbReference>
<organism evidence="4 5">
    <name type="scientific">Acidithiobacillus ferrooxidans</name>
    <name type="common">Thiobacillus ferrooxidans</name>
    <dbReference type="NCBI Taxonomy" id="920"/>
    <lineage>
        <taxon>Bacteria</taxon>
        <taxon>Pseudomonadati</taxon>
        <taxon>Pseudomonadota</taxon>
        <taxon>Acidithiobacillia</taxon>
        <taxon>Acidithiobacillales</taxon>
        <taxon>Acidithiobacillaceae</taxon>
        <taxon>Acidithiobacillus</taxon>
    </lineage>
</organism>
<accession>A0A2W1KU41</accession>
<dbReference type="Gene3D" id="1.10.10.730">
    <property type="entry name" value="KorB DNA-binding domain"/>
    <property type="match status" value="1"/>
</dbReference>
<dbReference type="InterPro" id="IPR003115">
    <property type="entry name" value="ParB_N"/>
</dbReference>